<dbReference type="InterPro" id="IPR017853">
    <property type="entry name" value="GH"/>
</dbReference>
<evidence type="ECO:0000256" key="6">
    <source>
        <dbReference type="ARBA" id="ARBA00023277"/>
    </source>
</evidence>
<comment type="similarity">
    <text evidence="2 9">Belongs to the glycosyl hydrolase 10 (cellulase F) family.</text>
</comment>
<dbReference type="SMART" id="SM00633">
    <property type="entry name" value="Glyco_10"/>
    <property type="match status" value="1"/>
</dbReference>
<dbReference type="PANTHER" id="PTHR31490:SF88">
    <property type="entry name" value="BETA-XYLANASE"/>
    <property type="match status" value="1"/>
</dbReference>
<evidence type="ECO:0000256" key="7">
    <source>
        <dbReference type="ARBA" id="ARBA00023295"/>
    </source>
</evidence>
<keyword evidence="5 9" id="KW-0378">Hydrolase</keyword>
<dbReference type="AlphaFoldDB" id="A0A1G9YL94"/>
<dbReference type="Pfam" id="PF00331">
    <property type="entry name" value="Glyco_hydro_10"/>
    <property type="match status" value="1"/>
</dbReference>
<comment type="catalytic activity">
    <reaction evidence="1 9">
        <text>Endohydrolysis of (1-&gt;4)-beta-D-xylosidic linkages in xylans.</text>
        <dbReference type="EC" id="3.2.1.8"/>
    </reaction>
</comment>
<evidence type="ECO:0000256" key="1">
    <source>
        <dbReference type="ARBA" id="ARBA00000681"/>
    </source>
</evidence>
<evidence type="ECO:0000313" key="11">
    <source>
        <dbReference type="EMBL" id="SDN09281.1"/>
    </source>
</evidence>
<dbReference type="InterPro" id="IPR001000">
    <property type="entry name" value="GH10_dom"/>
</dbReference>
<name>A0A1G9YL94_9ACTO</name>
<gene>
    <name evidence="11" type="ORF">SAMN04487766_11329</name>
</gene>
<dbReference type="EMBL" id="FNHU01000013">
    <property type="protein sequence ID" value="SDN09281.1"/>
    <property type="molecule type" value="Genomic_DNA"/>
</dbReference>
<sequence>MNHVSTVTVPPAMRHRLSERVIAVTGPDGAPLAETDVVVEQTRHELGIGNIGFDFVAVANGEESNADSLFGGARPKLAETLTDRFFDLFNVTTLPFYWRSFEPEEGHPRTERLANTARWIRAHGADVKGHPLAWHTMAPKWLLGRDPEEVERILRARITRDAAGFRGLVDTWDAINEVVIMPVFTAEDNAITPLAQRLGRVGIVRLAFETARAANPDAFLLLNDFNMSEKYAQLIEECLEAGVKIDAIGLQSHMHQGYWGEERTHEVLARFSRFGLPLHFTETTLVSGHLMPPEIVDLNDYQIPQWPSTPEGEERQADEIRRHYTTLASHPAVEAITYWGFTDDGAWLGAPVGFARADGTLKPSYAALHDLVKGQWWTPPTTVRTDADGKLRLSGFRGTYRVTAAERSGEMVLDSAPDVPQVTVTLRG</sequence>
<dbReference type="Gene3D" id="3.20.20.80">
    <property type="entry name" value="Glycosidases"/>
    <property type="match status" value="1"/>
</dbReference>
<keyword evidence="6 9" id="KW-0119">Carbohydrate metabolism</keyword>
<proteinExistence type="inferred from homology"/>
<evidence type="ECO:0000256" key="9">
    <source>
        <dbReference type="RuleBase" id="RU361174"/>
    </source>
</evidence>
<keyword evidence="8 9" id="KW-0624">Polysaccharide degradation</keyword>
<accession>A0A1G9YL94</accession>
<evidence type="ECO:0000256" key="4">
    <source>
        <dbReference type="ARBA" id="ARBA00022729"/>
    </source>
</evidence>
<protein>
    <recommendedName>
        <fullName evidence="9">Beta-xylanase</fullName>
        <ecNumber evidence="9">3.2.1.8</ecNumber>
    </recommendedName>
</protein>
<dbReference type="InterPro" id="IPR044846">
    <property type="entry name" value="GH10"/>
</dbReference>
<dbReference type="RefSeq" id="WP_218123058.1">
    <property type="nucleotide sequence ID" value="NZ_FNHU01000013.1"/>
</dbReference>
<dbReference type="SUPFAM" id="SSF51445">
    <property type="entry name" value="(Trans)glycosidases"/>
    <property type="match status" value="1"/>
</dbReference>
<evidence type="ECO:0000313" key="12">
    <source>
        <dbReference type="Proteomes" id="UP000199671"/>
    </source>
</evidence>
<dbReference type="GO" id="GO:0045493">
    <property type="term" value="P:xylan catabolic process"/>
    <property type="evidence" value="ECO:0007669"/>
    <property type="project" value="UniProtKB-KW"/>
</dbReference>
<dbReference type="PROSITE" id="PS51760">
    <property type="entry name" value="GH10_2"/>
    <property type="match status" value="1"/>
</dbReference>
<organism evidence="11 12">
    <name type="scientific">Actinomyces ruminicola</name>
    <dbReference type="NCBI Taxonomy" id="332524"/>
    <lineage>
        <taxon>Bacteria</taxon>
        <taxon>Bacillati</taxon>
        <taxon>Actinomycetota</taxon>
        <taxon>Actinomycetes</taxon>
        <taxon>Actinomycetales</taxon>
        <taxon>Actinomycetaceae</taxon>
        <taxon>Actinomyces</taxon>
    </lineage>
</organism>
<keyword evidence="3 11" id="KW-0858">Xylan degradation</keyword>
<keyword evidence="7 9" id="KW-0326">Glycosidase</keyword>
<evidence type="ECO:0000256" key="2">
    <source>
        <dbReference type="ARBA" id="ARBA00007495"/>
    </source>
</evidence>
<evidence type="ECO:0000256" key="3">
    <source>
        <dbReference type="ARBA" id="ARBA00022651"/>
    </source>
</evidence>
<evidence type="ECO:0000256" key="5">
    <source>
        <dbReference type="ARBA" id="ARBA00022801"/>
    </source>
</evidence>
<dbReference type="GO" id="GO:0031176">
    <property type="term" value="F:endo-1,4-beta-xylanase activity"/>
    <property type="evidence" value="ECO:0007669"/>
    <property type="project" value="UniProtKB-EC"/>
</dbReference>
<dbReference type="Proteomes" id="UP000199671">
    <property type="component" value="Unassembled WGS sequence"/>
</dbReference>
<dbReference type="PRINTS" id="PR00134">
    <property type="entry name" value="GLHYDRLASE10"/>
</dbReference>
<reference evidence="11 12" key="1">
    <citation type="submission" date="2016-10" db="EMBL/GenBank/DDBJ databases">
        <authorList>
            <person name="de Groot N.N."/>
        </authorList>
    </citation>
    <scope>NUCLEOTIDE SEQUENCE [LARGE SCALE GENOMIC DNA]</scope>
    <source>
        <strain evidence="11 12">KPR-7B</strain>
    </source>
</reference>
<evidence type="ECO:0000256" key="8">
    <source>
        <dbReference type="ARBA" id="ARBA00023326"/>
    </source>
</evidence>
<evidence type="ECO:0000259" key="10">
    <source>
        <dbReference type="PROSITE" id="PS51760"/>
    </source>
</evidence>
<keyword evidence="4" id="KW-0732">Signal</keyword>
<dbReference type="PANTHER" id="PTHR31490">
    <property type="entry name" value="GLYCOSYL HYDROLASE"/>
    <property type="match status" value="1"/>
</dbReference>
<feature type="domain" description="GH10" evidence="10">
    <location>
        <begin position="71"/>
        <end position="371"/>
    </location>
</feature>
<dbReference type="EC" id="3.2.1.8" evidence="9"/>